<dbReference type="PANTHER" id="PTHR21503:SF52">
    <property type="entry name" value="F-BOX DOMAIN-CONTAINING PROTEIN"/>
    <property type="match status" value="1"/>
</dbReference>
<dbReference type="InParanoid" id="E3N3L2"/>
<organism evidence="3">
    <name type="scientific">Caenorhabditis remanei</name>
    <name type="common">Caenorhabditis vulgaris</name>
    <dbReference type="NCBI Taxonomy" id="31234"/>
    <lineage>
        <taxon>Eukaryota</taxon>
        <taxon>Metazoa</taxon>
        <taxon>Ecdysozoa</taxon>
        <taxon>Nematoda</taxon>
        <taxon>Chromadorea</taxon>
        <taxon>Rhabditida</taxon>
        <taxon>Rhabditina</taxon>
        <taxon>Rhabditomorpha</taxon>
        <taxon>Rhabditoidea</taxon>
        <taxon>Rhabditidae</taxon>
        <taxon>Peloderinae</taxon>
        <taxon>Caenorhabditis</taxon>
    </lineage>
</organism>
<proteinExistence type="predicted"/>
<dbReference type="PANTHER" id="PTHR21503">
    <property type="entry name" value="F-BOX-CONTAINING HYPOTHETICAL PROTEIN C.ELEGANS"/>
    <property type="match status" value="1"/>
</dbReference>
<keyword evidence="3" id="KW-1185">Reference proteome</keyword>
<sequence>MSSPFPLLRLPRLVLFDVFKSLSIGEKIKLSLCSKKISIQINNARLYSQKVIVDLDILSRKIEVCSENSKERFYIFNSPDIGTYIDPDMQQCQIEGRTVSVISSPKRIKTFWKTNREGYLSVIRHLLKMFQCKISTNISYFNSDLSQQTISMLFDLQVEFKKLTVSLKESEYQNLLFNQISNKLGLVEDLIITSIFNTDFIPVFTSWPQNITITRSHWFTLEYLLACTCTTIILEWSHLENEDLDEILKNWKAGGFLNLKNLRVESQRITNNGATILGMSLSELDGKDIQTNDGSKKAAINTGYQMFQMFLQKLIYSR</sequence>
<evidence type="ECO:0000313" key="2">
    <source>
        <dbReference type="EMBL" id="EFO85046.1"/>
    </source>
</evidence>
<dbReference type="PROSITE" id="PS50181">
    <property type="entry name" value="FBOX"/>
    <property type="match status" value="1"/>
</dbReference>
<dbReference type="HOGENOM" id="CLU_028840_6_0_1"/>
<dbReference type="AlphaFoldDB" id="E3N3L2"/>
<protein>
    <recommendedName>
        <fullName evidence="1">F-box domain-containing protein</fullName>
    </recommendedName>
</protein>
<dbReference type="CTD" id="9827692"/>
<dbReference type="FunCoup" id="E3N3L2">
    <property type="interactions" value="549"/>
</dbReference>
<name>E3N3L2_CAERE</name>
<dbReference type="EMBL" id="DS268519">
    <property type="protein sequence ID" value="EFO85046.1"/>
    <property type="molecule type" value="Genomic_DNA"/>
</dbReference>
<evidence type="ECO:0000313" key="3">
    <source>
        <dbReference type="Proteomes" id="UP000008281"/>
    </source>
</evidence>
<evidence type="ECO:0000259" key="1">
    <source>
        <dbReference type="PROSITE" id="PS50181"/>
    </source>
</evidence>
<dbReference type="RefSeq" id="XP_003097055.2">
    <property type="nucleotide sequence ID" value="XM_003097007.2"/>
</dbReference>
<feature type="domain" description="F-box" evidence="1">
    <location>
        <begin position="4"/>
        <end position="50"/>
    </location>
</feature>
<reference evidence="2" key="1">
    <citation type="submission" date="2007-07" db="EMBL/GenBank/DDBJ databases">
        <title>PCAP assembly of the Caenorhabditis remanei genome.</title>
        <authorList>
            <consortium name="The Caenorhabditis remanei Sequencing Consortium"/>
            <person name="Wilson R.K."/>
        </authorList>
    </citation>
    <scope>NUCLEOTIDE SEQUENCE [LARGE SCALE GENOMIC DNA]</scope>
    <source>
        <strain evidence="2">PB4641</strain>
    </source>
</reference>
<dbReference type="STRING" id="31234.E3N3L2"/>
<dbReference type="InterPro" id="IPR001810">
    <property type="entry name" value="F-box_dom"/>
</dbReference>
<accession>E3N3L2</accession>
<dbReference type="Pfam" id="PF00646">
    <property type="entry name" value="F-box"/>
    <property type="match status" value="1"/>
</dbReference>
<dbReference type="Proteomes" id="UP000008281">
    <property type="component" value="Unassembled WGS sequence"/>
</dbReference>
<dbReference type="eggNOG" id="ENOG502RT6G">
    <property type="taxonomic scope" value="Eukaryota"/>
</dbReference>
<dbReference type="GeneID" id="9827692"/>
<dbReference type="KEGG" id="crq:GCK72_003121"/>
<gene>
    <name evidence="2" type="ORF">CRE_22058</name>
</gene>
<dbReference type="InterPro" id="IPR012885">
    <property type="entry name" value="F-box_Sdz-33"/>
</dbReference>
<dbReference type="Pfam" id="PF07735">
    <property type="entry name" value="FBA_2"/>
    <property type="match status" value="1"/>
</dbReference>